<name>A0A087H9G6_ARAAL</name>
<sequence length="69" mass="7708">MDTIWLGDADKRSFVYGLAAEGEDRIKTVIDMLKNEFELTMALSCCPTIIDITRGIATFGYIFCCGLFC</sequence>
<dbReference type="AlphaFoldDB" id="A0A087H9G6"/>
<feature type="domain" description="FMN-dependent dehydrogenase" evidence="2">
    <location>
        <begin position="12"/>
        <end position="55"/>
    </location>
</feature>
<dbReference type="EMBL" id="CM002871">
    <property type="protein sequence ID" value="KFK38768.1"/>
    <property type="molecule type" value="Genomic_DNA"/>
</dbReference>
<accession>A0A087H9G6</accession>
<evidence type="ECO:0000259" key="2">
    <source>
        <dbReference type="Pfam" id="PF01070"/>
    </source>
</evidence>
<dbReference type="OrthoDB" id="25826at2759"/>
<evidence type="ECO:0000313" key="4">
    <source>
        <dbReference type="Proteomes" id="UP000029120"/>
    </source>
</evidence>
<dbReference type="InterPro" id="IPR013785">
    <property type="entry name" value="Aldolase_TIM"/>
</dbReference>
<dbReference type="Gramene" id="KFK38768">
    <property type="protein sequence ID" value="KFK38768"/>
    <property type="gene ID" value="AALP_AA3G158000"/>
</dbReference>
<dbReference type="eggNOG" id="KOG0538">
    <property type="taxonomic scope" value="Eukaryota"/>
</dbReference>
<dbReference type="InterPro" id="IPR000262">
    <property type="entry name" value="FMN-dep_DH"/>
</dbReference>
<dbReference type="GO" id="GO:0016491">
    <property type="term" value="F:oxidoreductase activity"/>
    <property type="evidence" value="ECO:0007669"/>
    <property type="project" value="InterPro"/>
</dbReference>
<keyword evidence="4" id="KW-1185">Reference proteome</keyword>
<evidence type="ECO:0000256" key="1">
    <source>
        <dbReference type="ARBA" id="ARBA00001917"/>
    </source>
</evidence>
<organism evidence="3 4">
    <name type="scientific">Arabis alpina</name>
    <name type="common">Alpine rock-cress</name>
    <dbReference type="NCBI Taxonomy" id="50452"/>
    <lineage>
        <taxon>Eukaryota</taxon>
        <taxon>Viridiplantae</taxon>
        <taxon>Streptophyta</taxon>
        <taxon>Embryophyta</taxon>
        <taxon>Tracheophyta</taxon>
        <taxon>Spermatophyta</taxon>
        <taxon>Magnoliopsida</taxon>
        <taxon>eudicotyledons</taxon>
        <taxon>Gunneridae</taxon>
        <taxon>Pentapetalae</taxon>
        <taxon>rosids</taxon>
        <taxon>malvids</taxon>
        <taxon>Brassicales</taxon>
        <taxon>Brassicaceae</taxon>
        <taxon>Arabideae</taxon>
        <taxon>Arabis</taxon>
    </lineage>
</organism>
<reference evidence="4" key="1">
    <citation type="journal article" date="2015" name="Nat. Plants">
        <title>Genome expansion of Arabis alpina linked with retrotransposition and reduced symmetric DNA methylation.</title>
        <authorList>
            <person name="Willing E.M."/>
            <person name="Rawat V."/>
            <person name="Mandakova T."/>
            <person name="Maumus F."/>
            <person name="James G.V."/>
            <person name="Nordstroem K.J."/>
            <person name="Becker C."/>
            <person name="Warthmann N."/>
            <person name="Chica C."/>
            <person name="Szarzynska B."/>
            <person name="Zytnicki M."/>
            <person name="Albani M.C."/>
            <person name="Kiefer C."/>
            <person name="Bergonzi S."/>
            <person name="Castaings L."/>
            <person name="Mateos J.L."/>
            <person name="Berns M.C."/>
            <person name="Bujdoso N."/>
            <person name="Piofczyk T."/>
            <person name="de Lorenzo L."/>
            <person name="Barrero-Sicilia C."/>
            <person name="Mateos I."/>
            <person name="Piednoel M."/>
            <person name="Hagmann J."/>
            <person name="Chen-Min-Tao R."/>
            <person name="Iglesias-Fernandez R."/>
            <person name="Schuster S.C."/>
            <person name="Alonso-Blanco C."/>
            <person name="Roudier F."/>
            <person name="Carbonero P."/>
            <person name="Paz-Ares J."/>
            <person name="Davis S.J."/>
            <person name="Pecinka A."/>
            <person name="Quesneville H."/>
            <person name="Colot V."/>
            <person name="Lysak M.A."/>
            <person name="Weigel D."/>
            <person name="Coupland G."/>
            <person name="Schneeberger K."/>
        </authorList>
    </citation>
    <scope>NUCLEOTIDE SEQUENCE [LARGE SCALE GENOMIC DNA]</scope>
    <source>
        <strain evidence="4">cv. Pajares</strain>
    </source>
</reference>
<protein>
    <recommendedName>
        <fullName evidence="2">FMN-dependent dehydrogenase domain-containing protein</fullName>
    </recommendedName>
</protein>
<proteinExistence type="predicted"/>
<comment type="cofactor">
    <cofactor evidence="1">
        <name>FMN</name>
        <dbReference type="ChEBI" id="CHEBI:58210"/>
    </cofactor>
</comment>
<gene>
    <name evidence="3" type="ordered locus">AALP_Aa3g158000</name>
</gene>
<dbReference type="Pfam" id="PF01070">
    <property type="entry name" value="FMN_dh"/>
    <property type="match status" value="1"/>
</dbReference>
<dbReference type="Gene3D" id="3.20.20.70">
    <property type="entry name" value="Aldolase class I"/>
    <property type="match status" value="1"/>
</dbReference>
<evidence type="ECO:0000313" key="3">
    <source>
        <dbReference type="EMBL" id="KFK38768.1"/>
    </source>
</evidence>
<dbReference type="Proteomes" id="UP000029120">
    <property type="component" value="Chromosome 3"/>
</dbReference>